<keyword evidence="2 7" id="KW-0378">Hydrolase</keyword>
<gene>
    <name evidence="12" type="ORF">Clacol_004488</name>
</gene>
<dbReference type="InterPro" id="IPR017853">
    <property type="entry name" value="GH"/>
</dbReference>
<keyword evidence="13" id="KW-1185">Reference proteome</keyword>
<dbReference type="Pfam" id="PF00704">
    <property type="entry name" value="Glyco_hydro_18"/>
    <property type="match status" value="1"/>
</dbReference>
<evidence type="ECO:0000313" key="12">
    <source>
        <dbReference type="EMBL" id="GJJ10262.1"/>
    </source>
</evidence>
<dbReference type="InterPro" id="IPR001223">
    <property type="entry name" value="Glyco_hydro18_cat"/>
</dbReference>
<evidence type="ECO:0000256" key="1">
    <source>
        <dbReference type="ARBA" id="ARBA00000822"/>
    </source>
</evidence>
<organism evidence="12 13">
    <name type="scientific">Clathrus columnatus</name>
    <dbReference type="NCBI Taxonomy" id="1419009"/>
    <lineage>
        <taxon>Eukaryota</taxon>
        <taxon>Fungi</taxon>
        <taxon>Dikarya</taxon>
        <taxon>Basidiomycota</taxon>
        <taxon>Agaricomycotina</taxon>
        <taxon>Agaricomycetes</taxon>
        <taxon>Phallomycetidae</taxon>
        <taxon>Phallales</taxon>
        <taxon>Clathraceae</taxon>
        <taxon>Clathrus</taxon>
    </lineage>
</organism>
<keyword evidence="5 7" id="KW-0326">Glycosidase</keyword>
<evidence type="ECO:0000259" key="11">
    <source>
        <dbReference type="PROSITE" id="PS51910"/>
    </source>
</evidence>
<feature type="region of interest" description="Disordered" evidence="9">
    <location>
        <begin position="68"/>
        <end position="133"/>
    </location>
</feature>
<dbReference type="AlphaFoldDB" id="A0AAV5A6M7"/>
<dbReference type="PROSITE" id="PS51910">
    <property type="entry name" value="GH18_2"/>
    <property type="match status" value="1"/>
</dbReference>
<feature type="compositionally biased region" description="Low complexity" evidence="9">
    <location>
        <begin position="69"/>
        <end position="130"/>
    </location>
</feature>
<keyword evidence="4" id="KW-0119">Carbohydrate metabolism</keyword>
<keyword evidence="6" id="KW-0624">Polysaccharide degradation</keyword>
<evidence type="ECO:0000256" key="4">
    <source>
        <dbReference type="ARBA" id="ARBA00023277"/>
    </source>
</evidence>
<dbReference type="InterPro" id="IPR001579">
    <property type="entry name" value="Glyco_hydro_18_chit_AS"/>
</dbReference>
<feature type="chain" id="PRO_5043551374" description="GH18 domain-containing protein" evidence="10">
    <location>
        <begin position="30"/>
        <end position="454"/>
    </location>
</feature>
<dbReference type="Gene3D" id="3.20.20.80">
    <property type="entry name" value="Glycosidases"/>
    <property type="match status" value="1"/>
</dbReference>
<evidence type="ECO:0000256" key="7">
    <source>
        <dbReference type="RuleBase" id="RU000489"/>
    </source>
</evidence>
<dbReference type="PROSITE" id="PS01095">
    <property type="entry name" value="GH18_1"/>
    <property type="match status" value="1"/>
</dbReference>
<dbReference type="GO" id="GO:0000272">
    <property type="term" value="P:polysaccharide catabolic process"/>
    <property type="evidence" value="ECO:0007669"/>
    <property type="project" value="UniProtKB-KW"/>
</dbReference>
<dbReference type="GO" id="GO:0006032">
    <property type="term" value="P:chitin catabolic process"/>
    <property type="evidence" value="ECO:0007669"/>
    <property type="project" value="UniProtKB-KW"/>
</dbReference>
<feature type="signal peptide" evidence="10">
    <location>
        <begin position="1"/>
        <end position="29"/>
    </location>
</feature>
<protein>
    <recommendedName>
        <fullName evidence="11">GH18 domain-containing protein</fullName>
    </recommendedName>
</protein>
<evidence type="ECO:0000256" key="8">
    <source>
        <dbReference type="RuleBase" id="RU004453"/>
    </source>
</evidence>
<keyword evidence="10" id="KW-0732">Signal</keyword>
<evidence type="ECO:0000256" key="2">
    <source>
        <dbReference type="ARBA" id="ARBA00022801"/>
    </source>
</evidence>
<evidence type="ECO:0000256" key="9">
    <source>
        <dbReference type="SAM" id="MobiDB-lite"/>
    </source>
</evidence>
<evidence type="ECO:0000256" key="3">
    <source>
        <dbReference type="ARBA" id="ARBA00023024"/>
    </source>
</evidence>
<proteinExistence type="inferred from homology"/>
<dbReference type="GO" id="GO:0008843">
    <property type="term" value="F:endochitinase activity"/>
    <property type="evidence" value="ECO:0007669"/>
    <property type="project" value="UniProtKB-EC"/>
</dbReference>
<name>A0AAV5A6M7_9AGAM</name>
<evidence type="ECO:0000256" key="10">
    <source>
        <dbReference type="SAM" id="SignalP"/>
    </source>
</evidence>
<feature type="domain" description="GH18" evidence="11">
    <location>
        <begin position="130"/>
        <end position="441"/>
    </location>
</feature>
<evidence type="ECO:0000256" key="6">
    <source>
        <dbReference type="ARBA" id="ARBA00023326"/>
    </source>
</evidence>
<comment type="similarity">
    <text evidence="8">Belongs to the glycosyl hydrolase 18 family.</text>
</comment>
<dbReference type="SUPFAM" id="SSF51445">
    <property type="entry name" value="(Trans)glycosidases"/>
    <property type="match status" value="1"/>
</dbReference>
<reference evidence="12" key="1">
    <citation type="submission" date="2021-10" db="EMBL/GenBank/DDBJ databases">
        <title>De novo Genome Assembly of Clathrus columnatus (Basidiomycota, Fungi) Using Illumina and Nanopore Sequence Data.</title>
        <authorList>
            <person name="Ogiso-Tanaka E."/>
            <person name="Itagaki H."/>
            <person name="Hosoya T."/>
            <person name="Hosaka K."/>
        </authorList>
    </citation>
    <scope>NUCLEOTIDE SEQUENCE</scope>
    <source>
        <strain evidence="12">MO-923</strain>
    </source>
</reference>
<accession>A0AAV5A6M7</accession>
<dbReference type="EMBL" id="BPWL01000005">
    <property type="protein sequence ID" value="GJJ10262.1"/>
    <property type="molecule type" value="Genomic_DNA"/>
</dbReference>
<dbReference type="Proteomes" id="UP001050691">
    <property type="component" value="Unassembled WGS sequence"/>
</dbReference>
<dbReference type="CDD" id="cd00598">
    <property type="entry name" value="GH18_chitinase-like"/>
    <property type="match status" value="1"/>
</dbReference>
<sequence>MGSSLSFRSFWSLLTLLTLIVSITNNAHASPTPFSPEELSRLVEPRHFVMPKEGELILADNIVDPCTLSTTTTTQPQASSPAKTTAKPPSTPEKTTVKPSSTPTPTKTTTKPSPTTSSKPPATPSPTSSSRFVIYDDTPASGFPSPAKLQGFNTYILAFYLSNAGPFDLAEMWASLTAAQRSTMRANYKAVGVDTILVSAFGSTDIPTTTGVNPTTMAQKLAQFVSDFGLDGVDVDYEDFNAVQAGTAVAWLVTLTTELRSLMGPNKILTHAPVAPWFGLGGPYLMLDQKVGSQIDWYNIQFYSQGTEYTTCDSLVTQSGGVFPNTSIKEIMAAGVPQQKLVIGKPGKPSDVGVSLRRRGLPSSEGDNLLEDSHLIPRQINTNGFIDPATLATCVNQAKALGWRAGVMTWEFPDADNTWIKTVREQAFPDWRSDNETWVLLFVEMEVVESTLAE</sequence>
<keyword evidence="3" id="KW-0146">Chitin degradation</keyword>
<evidence type="ECO:0000256" key="5">
    <source>
        <dbReference type="ARBA" id="ARBA00023295"/>
    </source>
</evidence>
<evidence type="ECO:0000313" key="13">
    <source>
        <dbReference type="Proteomes" id="UP001050691"/>
    </source>
</evidence>
<feature type="region of interest" description="Disordered" evidence="9">
    <location>
        <begin position="347"/>
        <end position="369"/>
    </location>
</feature>
<comment type="catalytic activity">
    <reaction evidence="1">
        <text>Random endo-hydrolysis of N-acetyl-beta-D-glucosaminide (1-&gt;4)-beta-linkages in chitin and chitodextrins.</text>
        <dbReference type="EC" id="3.2.1.14"/>
    </reaction>
</comment>
<comment type="caution">
    <text evidence="12">The sequence shown here is derived from an EMBL/GenBank/DDBJ whole genome shotgun (WGS) entry which is preliminary data.</text>
</comment>